<dbReference type="EMBL" id="OBEB01000001">
    <property type="protein sequence ID" value="SNY44790.1"/>
    <property type="molecule type" value="Genomic_DNA"/>
</dbReference>
<organism evidence="16 17">
    <name type="scientific">Arsukibacterium tuosuense</name>
    <dbReference type="NCBI Taxonomy" id="1323745"/>
    <lineage>
        <taxon>Bacteria</taxon>
        <taxon>Pseudomonadati</taxon>
        <taxon>Pseudomonadota</taxon>
        <taxon>Gammaproteobacteria</taxon>
        <taxon>Chromatiales</taxon>
        <taxon>Chromatiaceae</taxon>
        <taxon>Arsukibacterium</taxon>
    </lineage>
</organism>
<sequence length="821" mass="90293">MSSGAISSVAVISGTAGSGRRSTMLRLLRWLLLSVLALLMLLALLLGFSSKPDLYGGYQQGRAYFAANGELLSLQLADDQRYRLKLPLQDIAPALQQATLLYEDRDFYQHFGLDVSAIARAFWQSVVRQGRRQGASTISMQLARLRYKLNTSNLAGKLRQVAYALYLERHFSKDQLLEAYFNYAPYGGNIEGVAAASLIYFGKEAADLTLPEALALSVIPQNPNLRSPLSNNGQQQLEHARQRLTAIWQQQPEAVKLGSEPQLPLDLPLHYFTRADIPQLAPHFVNQLRQQGRQQGRFYTSLQLPLQQRFEQQLSRYLKRQQAKGINNASALLIKRSTLQVLAWLGSADFNSEAIAGQVDGVTAQRSPGSALKPFVYALALQQGLIHPQSLLTDLPRRYGSFNPENFDRQFTGPVSATTALINSRNLPAVQLQAQLQQPDFYQWLATAGVPLNQPASHYGLALVLGGMELSMAQLVQLYAMLGNGGLWQPLAWQQQPDQAEQPQLLLSPEAAFLTLDMLRQHPRVQSGLLSELTVQHPVAWKTGTSYAFRDAWAIGLSGDYVLAVWLGNFDGSSNPNLVGRTAAGPLFFELMALLPDNAPENTRLFSAAASLNLKKVPLCRRSGDLPNKYCPQTEPGWFIPGVSPIKVSEVHRAVPVDLASGLRACMHQPGLTELKVFEFWPSEVSKALQQAGIVLAKPPPYQQACPDKLLLSRQPPQIRSPQPQLTYLVEQQVNADADKKLAQQKIALQASFDGAVTQAHWFANNRYLGAVAPGETLFWQGQPGQVKLTVVDDLGGAASVTIRVSEAATLTAVTQQVSSE</sequence>
<keyword evidence="17" id="KW-1185">Reference proteome</keyword>
<dbReference type="InterPro" id="IPR011815">
    <property type="entry name" value="PBP_1c"/>
</dbReference>
<feature type="domain" description="Glycosyl transferase family 51" evidence="14">
    <location>
        <begin position="78"/>
        <end position="243"/>
    </location>
</feature>
<name>A0A285IA17_9GAMM</name>
<comment type="similarity">
    <text evidence="2">In the C-terminal section; belongs to the transpeptidase family.</text>
</comment>
<dbReference type="AlphaFoldDB" id="A0A285IA17"/>
<dbReference type="Gene3D" id="1.10.3810.10">
    <property type="entry name" value="Biosynthetic peptidoglycan transglycosylase-like"/>
    <property type="match status" value="1"/>
</dbReference>
<dbReference type="InterPro" id="IPR001264">
    <property type="entry name" value="Glyco_trans_51"/>
</dbReference>
<feature type="domain" description="Penicillin-binding C-terminal" evidence="15">
    <location>
        <begin position="714"/>
        <end position="803"/>
    </location>
</feature>
<dbReference type="Pfam" id="PF06832">
    <property type="entry name" value="BiPBP_C"/>
    <property type="match status" value="1"/>
</dbReference>
<feature type="transmembrane region" description="Helical" evidence="12">
    <location>
        <begin position="27"/>
        <end position="48"/>
    </location>
</feature>
<dbReference type="PANTHER" id="PTHR32282:SF15">
    <property type="entry name" value="PENICILLIN-BINDING PROTEIN 1C"/>
    <property type="match status" value="1"/>
</dbReference>
<evidence type="ECO:0000313" key="17">
    <source>
        <dbReference type="Proteomes" id="UP000219353"/>
    </source>
</evidence>
<evidence type="ECO:0000256" key="3">
    <source>
        <dbReference type="ARBA" id="ARBA00007739"/>
    </source>
</evidence>
<dbReference type="GO" id="GO:0004180">
    <property type="term" value="F:carboxypeptidase activity"/>
    <property type="evidence" value="ECO:0007669"/>
    <property type="project" value="UniProtKB-KW"/>
</dbReference>
<accession>A0A285IA17</accession>
<dbReference type="GO" id="GO:0008658">
    <property type="term" value="F:penicillin binding"/>
    <property type="evidence" value="ECO:0007669"/>
    <property type="project" value="InterPro"/>
</dbReference>
<dbReference type="SUPFAM" id="SSF56601">
    <property type="entry name" value="beta-lactamase/transpeptidase-like"/>
    <property type="match status" value="1"/>
</dbReference>
<comment type="pathway">
    <text evidence="1">Cell wall biogenesis; peptidoglycan biosynthesis.</text>
</comment>
<evidence type="ECO:0000256" key="11">
    <source>
        <dbReference type="ARBA" id="ARBA00049902"/>
    </source>
</evidence>
<dbReference type="InterPro" id="IPR036950">
    <property type="entry name" value="PBP_transglycosylase"/>
</dbReference>
<dbReference type="Pfam" id="PF00905">
    <property type="entry name" value="Transpeptidase"/>
    <property type="match status" value="1"/>
</dbReference>
<evidence type="ECO:0000256" key="9">
    <source>
        <dbReference type="ARBA" id="ARBA00023268"/>
    </source>
</evidence>
<proteinExistence type="inferred from homology"/>
<dbReference type="GO" id="GO:0006508">
    <property type="term" value="P:proteolysis"/>
    <property type="evidence" value="ECO:0007669"/>
    <property type="project" value="UniProtKB-KW"/>
</dbReference>
<evidence type="ECO:0000256" key="8">
    <source>
        <dbReference type="ARBA" id="ARBA00022801"/>
    </source>
</evidence>
<dbReference type="GO" id="GO:0008955">
    <property type="term" value="F:peptidoglycan glycosyltransferase activity"/>
    <property type="evidence" value="ECO:0007669"/>
    <property type="project" value="UniProtKB-EC"/>
</dbReference>
<protein>
    <recommendedName>
        <fullName evidence="10">peptidoglycan glycosyltransferase</fullName>
        <ecNumber evidence="10">2.4.99.28</ecNumber>
    </recommendedName>
</protein>
<dbReference type="OrthoDB" id="9766909at2"/>
<keyword evidence="4" id="KW-0121">Carboxypeptidase</keyword>
<dbReference type="PANTHER" id="PTHR32282">
    <property type="entry name" value="BINDING PROTEIN TRANSPEPTIDASE, PUTATIVE-RELATED"/>
    <property type="match status" value="1"/>
</dbReference>
<keyword evidence="6" id="KW-0328">Glycosyltransferase</keyword>
<evidence type="ECO:0000256" key="7">
    <source>
        <dbReference type="ARBA" id="ARBA00022679"/>
    </source>
</evidence>
<dbReference type="GO" id="GO:0009252">
    <property type="term" value="P:peptidoglycan biosynthetic process"/>
    <property type="evidence" value="ECO:0007669"/>
    <property type="project" value="UniProtKB-UniPathway"/>
</dbReference>
<evidence type="ECO:0000256" key="4">
    <source>
        <dbReference type="ARBA" id="ARBA00022645"/>
    </source>
</evidence>
<dbReference type="GO" id="GO:0030288">
    <property type="term" value="C:outer membrane-bounded periplasmic space"/>
    <property type="evidence" value="ECO:0007669"/>
    <property type="project" value="TreeGrafter"/>
</dbReference>
<dbReference type="InterPro" id="IPR023346">
    <property type="entry name" value="Lysozyme-like_dom_sf"/>
</dbReference>
<evidence type="ECO:0000256" key="12">
    <source>
        <dbReference type="SAM" id="Phobius"/>
    </source>
</evidence>
<dbReference type="EC" id="2.4.99.28" evidence="10"/>
<dbReference type="SUPFAM" id="SSF53955">
    <property type="entry name" value="Lysozyme-like"/>
    <property type="match status" value="1"/>
</dbReference>
<dbReference type="UniPathway" id="UPA00219"/>
<evidence type="ECO:0000313" key="16">
    <source>
        <dbReference type="EMBL" id="SNY44790.1"/>
    </source>
</evidence>
<dbReference type="Gene3D" id="3.40.710.10">
    <property type="entry name" value="DD-peptidase/beta-lactamase superfamily"/>
    <property type="match status" value="1"/>
</dbReference>
<keyword evidence="5" id="KW-0645">Protease</keyword>
<gene>
    <name evidence="16" type="ORF">SAMN06297280_0787</name>
</gene>
<keyword evidence="12" id="KW-0812">Transmembrane</keyword>
<evidence type="ECO:0000259" key="13">
    <source>
        <dbReference type="Pfam" id="PF00905"/>
    </source>
</evidence>
<keyword evidence="8" id="KW-0378">Hydrolase</keyword>
<keyword evidence="12" id="KW-1133">Transmembrane helix</keyword>
<evidence type="ECO:0000259" key="15">
    <source>
        <dbReference type="Pfam" id="PF06832"/>
    </source>
</evidence>
<keyword evidence="7" id="KW-0808">Transferase</keyword>
<dbReference type="InterPro" id="IPR009647">
    <property type="entry name" value="PBP_C"/>
</dbReference>
<evidence type="ECO:0000259" key="14">
    <source>
        <dbReference type="Pfam" id="PF00912"/>
    </source>
</evidence>
<evidence type="ECO:0000256" key="2">
    <source>
        <dbReference type="ARBA" id="ARBA00007090"/>
    </source>
</evidence>
<evidence type="ECO:0000256" key="5">
    <source>
        <dbReference type="ARBA" id="ARBA00022670"/>
    </source>
</evidence>
<dbReference type="NCBIfam" id="TIGR02073">
    <property type="entry name" value="PBP_1c"/>
    <property type="match status" value="1"/>
</dbReference>
<feature type="domain" description="Penicillin-binding protein transpeptidase" evidence="13">
    <location>
        <begin position="330"/>
        <end position="551"/>
    </location>
</feature>
<keyword evidence="12" id="KW-0472">Membrane</keyword>
<dbReference type="InterPro" id="IPR050396">
    <property type="entry name" value="Glycosyltr_51/Transpeptidase"/>
</dbReference>
<comment type="similarity">
    <text evidence="3">In the N-terminal section; belongs to the glycosyltransferase 51 family.</text>
</comment>
<keyword evidence="9" id="KW-0511">Multifunctional enzyme</keyword>
<dbReference type="InterPro" id="IPR001460">
    <property type="entry name" value="PCN-bd_Tpept"/>
</dbReference>
<dbReference type="Proteomes" id="UP000219353">
    <property type="component" value="Unassembled WGS sequence"/>
</dbReference>
<reference evidence="17" key="1">
    <citation type="submission" date="2017-09" db="EMBL/GenBank/DDBJ databases">
        <authorList>
            <person name="Varghese N."/>
            <person name="Submissions S."/>
        </authorList>
    </citation>
    <scope>NUCLEOTIDE SEQUENCE [LARGE SCALE GENOMIC DNA]</scope>
    <source>
        <strain evidence="17">CGMCC 1.12461</strain>
    </source>
</reference>
<evidence type="ECO:0000256" key="6">
    <source>
        <dbReference type="ARBA" id="ARBA00022676"/>
    </source>
</evidence>
<dbReference type="Pfam" id="PF00912">
    <property type="entry name" value="Transgly"/>
    <property type="match status" value="1"/>
</dbReference>
<comment type="catalytic activity">
    <reaction evidence="11">
        <text>[GlcNAc-(1-&gt;4)-Mur2Ac(oyl-L-Ala-gamma-D-Glu-L-Lys-D-Ala-D-Ala)](n)-di-trans,octa-cis-undecaprenyl diphosphate + beta-D-GlcNAc-(1-&gt;4)-Mur2Ac(oyl-L-Ala-gamma-D-Glu-L-Lys-D-Ala-D-Ala)-di-trans,octa-cis-undecaprenyl diphosphate = [GlcNAc-(1-&gt;4)-Mur2Ac(oyl-L-Ala-gamma-D-Glu-L-Lys-D-Ala-D-Ala)](n+1)-di-trans,octa-cis-undecaprenyl diphosphate + di-trans,octa-cis-undecaprenyl diphosphate + H(+)</text>
        <dbReference type="Rhea" id="RHEA:23708"/>
        <dbReference type="Rhea" id="RHEA-COMP:9602"/>
        <dbReference type="Rhea" id="RHEA-COMP:9603"/>
        <dbReference type="ChEBI" id="CHEBI:15378"/>
        <dbReference type="ChEBI" id="CHEBI:58405"/>
        <dbReference type="ChEBI" id="CHEBI:60033"/>
        <dbReference type="ChEBI" id="CHEBI:78435"/>
        <dbReference type="EC" id="2.4.99.28"/>
    </reaction>
</comment>
<evidence type="ECO:0000256" key="10">
    <source>
        <dbReference type="ARBA" id="ARBA00044770"/>
    </source>
</evidence>
<dbReference type="InterPro" id="IPR012338">
    <property type="entry name" value="Beta-lactam/transpept-like"/>
</dbReference>
<evidence type="ECO:0000256" key="1">
    <source>
        <dbReference type="ARBA" id="ARBA00004752"/>
    </source>
</evidence>